<evidence type="ECO:0008006" key="3">
    <source>
        <dbReference type="Google" id="ProtNLM"/>
    </source>
</evidence>
<dbReference type="Gene3D" id="3.30.450.30">
    <property type="entry name" value="Dynein light chain 2a, cytoplasmic"/>
    <property type="match status" value="1"/>
</dbReference>
<dbReference type="AlphaFoldDB" id="A0ABD3IBA4"/>
<organism evidence="1 2">
    <name type="scientific">Riccia sorocarpa</name>
    <dbReference type="NCBI Taxonomy" id="122646"/>
    <lineage>
        <taxon>Eukaryota</taxon>
        <taxon>Viridiplantae</taxon>
        <taxon>Streptophyta</taxon>
        <taxon>Embryophyta</taxon>
        <taxon>Marchantiophyta</taxon>
        <taxon>Marchantiopsida</taxon>
        <taxon>Marchantiidae</taxon>
        <taxon>Marchantiales</taxon>
        <taxon>Ricciaceae</taxon>
        <taxon>Riccia</taxon>
    </lineage>
</organism>
<dbReference type="Proteomes" id="UP001633002">
    <property type="component" value="Unassembled WGS sequence"/>
</dbReference>
<gene>
    <name evidence="1" type="ORF">R1sor_012915</name>
</gene>
<protein>
    <recommendedName>
        <fullName evidence="3">Profilin</fullName>
    </recommendedName>
</protein>
<dbReference type="InterPro" id="IPR048278">
    <property type="entry name" value="PFN"/>
</dbReference>
<reference evidence="1 2" key="1">
    <citation type="submission" date="2024-09" db="EMBL/GenBank/DDBJ databases">
        <title>Chromosome-scale assembly of Riccia sorocarpa.</title>
        <authorList>
            <person name="Paukszto L."/>
        </authorList>
    </citation>
    <scope>NUCLEOTIDE SEQUENCE [LARGE SCALE GENOMIC DNA]</scope>
    <source>
        <strain evidence="1">LP-2024</strain>
        <tissue evidence="1">Aerial parts of the thallus</tissue>
    </source>
</reference>
<sequence length="149" mass="16442">MGERAMLHRLWDKWCSLYVSSDGVKALCGAAIVNLATDRPIRFPGLVLEQEGMELKSADVRPIITGVRDHNLHNECIILDSHKYYVTAMYENLYCARRGDSPKVPWGGAIIGQTPTYLVIAIYKGSYGAAAKALAATEVLMEQITPRSS</sequence>
<evidence type="ECO:0000313" key="1">
    <source>
        <dbReference type="EMBL" id="KAL3698839.1"/>
    </source>
</evidence>
<dbReference type="InterPro" id="IPR036140">
    <property type="entry name" value="PFN_sf"/>
</dbReference>
<keyword evidence="2" id="KW-1185">Reference proteome</keyword>
<evidence type="ECO:0000313" key="2">
    <source>
        <dbReference type="Proteomes" id="UP001633002"/>
    </source>
</evidence>
<dbReference type="PANTHER" id="PTHR36780:SF1">
    <property type="entry name" value="PROFILIN"/>
    <property type="match status" value="1"/>
</dbReference>
<dbReference type="Pfam" id="PF00235">
    <property type="entry name" value="Profilin"/>
    <property type="match status" value="1"/>
</dbReference>
<comment type="caution">
    <text evidence="1">The sequence shown here is derived from an EMBL/GenBank/DDBJ whole genome shotgun (WGS) entry which is preliminary data.</text>
</comment>
<dbReference type="PANTHER" id="PTHR36780">
    <property type="entry name" value="OS05G0241400 PROTEIN"/>
    <property type="match status" value="1"/>
</dbReference>
<proteinExistence type="predicted"/>
<dbReference type="EMBL" id="JBJQOH010000002">
    <property type="protein sequence ID" value="KAL3698839.1"/>
    <property type="molecule type" value="Genomic_DNA"/>
</dbReference>
<name>A0ABD3IBA4_9MARC</name>
<dbReference type="SUPFAM" id="SSF55770">
    <property type="entry name" value="Profilin (actin-binding protein)"/>
    <property type="match status" value="1"/>
</dbReference>
<accession>A0ABD3IBA4</accession>